<evidence type="ECO:0000256" key="1">
    <source>
        <dbReference type="ARBA" id="ARBA00007689"/>
    </source>
</evidence>
<dbReference type="Gene3D" id="3.30.70.1060">
    <property type="entry name" value="Dimeric alpha+beta barrel"/>
    <property type="match status" value="1"/>
</dbReference>
<evidence type="ECO:0000259" key="2">
    <source>
        <dbReference type="Pfam" id="PF03795"/>
    </source>
</evidence>
<gene>
    <name evidence="3" type="ORF">H9657_07760</name>
</gene>
<dbReference type="InterPro" id="IPR005545">
    <property type="entry name" value="YCII"/>
</dbReference>
<reference evidence="3 4" key="1">
    <citation type="submission" date="2020-08" db="EMBL/GenBank/DDBJ databases">
        <title>A Genomic Blueprint of the Chicken Gut Microbiome.</title>
        <authorList>
            <person name="Gilroy R."/>
            <person name="Ravi A."/>
            <person name="Getino M."/>
            <person name="Pursley I."/>
            <person name="Horton D.L."/>
            <person name="Alikhan N.-F."/>
            <person name="Baker D."/>
            <person name="Gharbi K."/>
            <person name="Hall N."/>
            <person name="Watson M."/>
            <person name="Adriaenssens E.M."/>
            <person name="Foster-Nyarko E."/>
            <person name="Jarju S."/>
            <person name="Secka A."/>
            <person name="Antonio M."/>
            <person name="Oren A."/>
            <person name="Chaudhuri R."/>
            <person name="La Ragione R.M."/>
            <person name="Hildebrand F."/>
            <person name="Pallen M.J."/>
        </authorList>
    </citation>
    <scope>NUCLEOTIDE SEQUENCE [LARGE SCALE GENOMIC DNA]</scope>
    <source>
        <strain evidence="3 4">Sa3CUA2</strain>
    </source>
</reference>
<dbReference type="EMBL" id="JACSQV010000005">
    <property type="protein sequence ID" value="MBD7918173.1"/>
    <property type="molecule type" value="Genomic_DNA"/>
</dbReference>
<dbReference type="Proteomes" id="UP000604241">
    <property type="component" value="Unassembled WGS sequence"/>
</dbReference>
<organism evidence="3 4">
    <name type="scientific">Cellulomonas avistercoris</name>
    <dbReference type="NCBI Taxonomy" id="2762242"/>
    <lineage>
        <taxon>Bacteria</taxon>
        <taxon>Bacillati</taxon>
        <taxon>Actinomycetota</taxon>
        <taxon>Actinomycetes</taxon>
        <taxon>Micrococcales</taxon>
        <taxon>Cellulomonadaceae</taxon>
        <taxon>Cellulomonas</taxon>
    </lineage>
</organism>
<dbReference type="SUPFAM" id="SSF54909">
    <property type="entry name" value="Dimeric alpha+beta barrel"/>
    <property type="match status" value="1"/>
</dbReference>
<comment type="similarity">
    <text evidence="1">Belongs to the YciI family.</text>
</comment>
<proteinExistence type="inferred from homology"/>
<accession>A0ABR8QCM0</accession>
<evidence type="ECO:0000313" key="4">
    <source>
        <dbReference type="Proteomes" id="UP000604241"/>
    </source>
</evidence>
<keyword evidence="4" id="KW-1185">Reference proteome</keyword>
<dbReference type="InterPro" id="IPR011008">
    <property type="entry name" value="Dimeric_a/b-barrel"/>
</dbReference>
<name>A0ABR8QCM0_9CELL</name>
<protein>
    <recommendedName>
        <fullName evidence="2">YCII-related domain-containing protein</fullName>
    </recommendedName>
</protein>
<evidence type="ECO:0000313" key="3">
    <source>
        <dbReference type="EMBL" id="MBD7918173.1"/>
    </source>
</evidence>
<dbReference type="Pfam" id="PF03795">
    <property type="entry name" value="YCII"/>
    <property type="match status" value="1"/>
</dbReference>
<sequence>MEYMLFICTDPDGEEAAPRDLTIEQWGADVDARGAWKHGDRLRPVEAATTVRRRGDEVVLTDGPFAETREQIAGYDVIEAPDLDAAVAIAAAHPMARAGRVEVRPVWPLDAGD</sequence>
<feature type="domain" description="YCII-related" evidence="2">
    <location>
        <begin position="1"/>
        <end position="109"/>
    </location>
</feature>
<dbReference type="PANTHER" id="PTHR35174">
    <property type="entry name" value="BLL7171 PROTEIN-RELATED"/>
    <property type="match status" value="1"/>
</dbReference>
<comment type="caution">
    <text evidence="3">The sequence shown here is derived from an EMBL/GenBank/DDBJ whole genome shotgun (WGS) entry which is preliminary data.</text>
</comment>
<dbReference type="PANTHER" id="PTHR35174:SF3">
    <property type="entry name" value="BLL7171 PROTEIN"/>
    <property type="match status" value="1"/>
</dbReference>